<keyword evidence="2" id="KW-1185">Reference proteome</keyword>
<dbReference type="SUPFAM" id="SSF55298">
    <property type="entry name" value="YjgF-like"/>
    <property type="match status" value="1"/>
</dbReference>
<proteinExistence type="predicted"/>
<dbReference type="EMBL" id="MSIF01000016">
    <property type="protein sequence ID" value="OLF07404.1"/>
    <property type="molecule type" value="Genomic_DNA"/>
</dbReference>
<accession>A0A7Z1AW10</accession>
<dbReference type="CDD" id="cd00448">
    <property type="entry name" value="YjgF_YER057c_UK114_family"/>
    <property type="match status" value="1"/>
</dbReference>
<dbReference type="Gene3D" id="3.30.1330.40">
    <property type="entry name" value="RutC-like"/>
    <property type="match status" value="1"/>
</dbReference>
<dbReference type="GO" id="GO:0019239">
    <property type="term" value="F:deaminase activity"/>
    <property type="evidence" value="ECO:0007669"/>
    <property type="project" value="TreeGrafter"/>
</dbReference>
<organism evidence="1 2">
    <name type="scientific">Actinophytocola xinjiangensis</name>
    <dbReference type="NCBI Taxonomy" id="485602"/>
    <lineage>
        <taxon>Bacteria</taxon>
        <taxon>Bacillati</taxon>
        <taxon>Actinomycetota</taxon>
        <taxon>Actinomycetes</taxon>
        <taxon>Pseudonocardiales</taxon>
        <taxon>Pseudonocardiaceae</taxon>
    </lineage>
</organism>
<dbReference type="Pfam" id="PF01042">
    <property type="entry name" value="Ribonuc_L-PSP"/>
    <property type="match status" value="1"/>
</dbReference>
<dbReference type="PANTHER" id="PTHR11803:SF44">
    <property type="entry name" value="RUTC FAMILY PROTEIN YJGH"/>
    <property type="match status" value="1"/>
</dbReference>
<dbReference type="OrthoDB" id="9815126at2"/>
<gene>
    <name evidence="1" type="ORF">BLA60_27990</name>
</gene>
<comment type="caution">
    <text evidence="1">The sequence shown here is derived from an EMBL/GenBank/DDBJ whole genome shotgun (WGS) entry which is preliminary data.</text>
</comment>
<dbReference type="RefSeq" id="WP_075135996.1">
    <property type="nucleotide sequence ID" value="NZ_MSIF01000016.1"/>
</dbReference>
<dbReference type="GO" id="GO:0005829">
    <property type="term" value="C:cytosol"/>
    <property type="evidence" value="ECO:0007669"/>
    <property type="project" value="TreeGrafter"/>
</dbReference>
<protein>
    <submittedName>
        <fullName evidence="1">Reactive intermediate/imine deaminase</fullName>
    </submittedName>
</protein>
<dbReference type="AlphaFoldDB" id="A0A7Z1AW10"/>
<name>A0A7Z1AW10_9PSEU</name>
<dbReference type="InterPro" id="IPR006175">
    <property type="entry name" value="YjgF/YER057c/UK114"/>
</dbReference>
<evidence type="ECO:0000313" key="1">
    <source>
        <dbReference type="EMBL" id="OLF07404.1"/>
    </source>
</evidence>
<dbReference type="Proteomes" id="UP000185696">
    <property type="component" value="Unassembled WGS sequence"/>
</dbReference>
<sequence>MSISDGPLFPPAVRAGEFVYVSGQASVDETGAIVPGTFAEEMHRSIENVRRVLEAKGLTLSDVVKVNAYVHDPADLAEYNRLYPTYFPWPRPARTTITSCLTDAIKFELDVVAHPSRR</sequence>
<dbReference type="PANTHER" id="PTHR11803">
    <property type="entry name" value="2-IMINOBUTANOATE/2-IMINOPROPANOATE DEAMINASE RIDA"/>
    <property type="match status" value="1"/>
</dbReference>
<reference evidence="1 2" key="1">
    <citation type="submission" date="2016-12" db="EMBL/GenBank/DDBJ databases">
        <title>The draft genome sequence of Actinophytocola xinjiangensis.</title>
        <authorList>
            <person name="Wang W."/>
            <person name="Yuan L."/>
        </authorList>
    </citation>
    <scope>NUCLEOTIDE SEQUENCE [LARGE SCALE GENOMIC DNA]</scope>
    <source>
        <strain evidence="1 2">CGMCC 4.4663</strain>
    </source>
</reference>
<dbReference type="InterPro" id="IPR035959">
    <property type="entry name" value="RutC-like_sf"/>
</dbReference>
<evidence type="ECO:0000313" key="2">
    <source>
        <dbReference type="Proteomes" id="UP000185696"/>
    </source>
</evidence>